<comment type="caution">
    <text evidence="1">The sequence shown here is derived from an EMBL/GenBank/DDBJ whole genome shotgun (WGS) entry which is preliminary data.</text>
</comment>
<dbReference type="OrthoDB" id="2770090at2759"/>
<dbReference type="Proteomes" id="UP000703269">
    <property type="component" value="Unassembled WGS sequence"/>
</dbReference>
<dbReference type="EMBL" id="BPQB01000042">
    <property type="protein sequence ID" value="GJE94637.1"/>
    <property type="molecule type" value="Genomic_DNA"/>
</dbReference>
<evidence type="ECO:0000313" key="1">
    <source>
        <dbReference type="EMBL" id="GJE94637.1"/>
    </source>
</evidence>
<gene>
    <name evidence="1" type="ORF">PsYK624_108080</name>
</gene>
<proteinExistence type="predicted"/>
<dbReference type="AlphaFoldDB" id="A0A9P3GGQ9"/>
<reference evidence="1 2" key="1">
    <citation type="submission" date="2021-08" db="EMBL/GenBank/DDBJ databases">
        <title>Draft Genome Sequence of Phanerochaete sordida strain YK-624.</title>
        <authorList>
            <person name="Mori T."/>
            <person name="Dohra H."/>
            <person name="Suzuki T."/>
            <person name="Kawagishi H."/>
            <person name="Hirai H."/>
        </authorList>
    </citation>
    <scope>NUCLEOTIDE SEQUENCE [LARGE SCALE GENOMIC DNA]</scope>
    <source>
        <strain evidence="1 2">YK-624</strain>
    </source>
</reference>
<protein>
    <submittedName>
        <fullName evidence="1">Uncharacterized protein</fullName>
    </submittedName>
</protein>
<sequence>MTGFKAPLPAEFKSLYRLFLRSLLRSVGNQYGPYGNLKSLFRPFFRTAAYNITRLGNAGRQTQHKNLRLWMQRWDKRADGTLALLANAGHTHGLPSTLLRQLCHLRSFAKRSGLSSRHRGTWNPQLSQDSTRYQIPVLGAKAVRAAQQEAKWKQMDEDVYNPVGEVIKLAEARSNLTLGRIFTRVYVAQKPASK</sequence>
<accession>A0A9P3GGQ9</accession>
<keyword evidence="2" id="KW-1185">Reference proteome</keyword>
<organism evidence="1 2">
    <name type="scientific">Phanerochaete sordida</name>
    <dbReference type="NCBI Taxonomy" id="48140"/>
    <lineage>
        <taxon>Eukaryota</taxon>
        <taxon>Fungi</taxon>
        <taxon>Dikarya</taxon>
        <taxon>Basidiomycota</taxon>
        <taxon>Agaricomycotina</taxon>
        <taxon>Agaricomycetes</taxon>
        <taxon>Polyporales</taxon>
        <taxon>Phanerochaetaceae</taxon>
        <taxon>Phanerochaete</taxon>
    </lineage>
</organism>
<name>A0A9P3GGQ9_9APHY</name>
<evidence type="ECO:0000313" key="2">
    <source>
        <dbReference type="Proteomes" id="UP000703269"/>
    </source>
</evidence>